<name>A0A3A6R996_9VIBR</name>
<dbReference type="Gene3D" id="1.10.3480.10">
    <property type="entry name" value="TorD-like"/>
    <property type="match status" value="1"/>
</dbReference>
<keyword evidence="1" id="KW-0143">Chaperone</keyword>
<evidence type="ECO:0000313" key="2">
    <source>
        <dbReference type="EMBL" id="RJX73662.1"/>
    </source>
</evidence>
<dbReference type="InterPro" id="IPR036411">
    <property type="entry name" value="TorD-like_sf"/>
</dbReference>
<dbReference type="AlphaFoldDB" id="A0A3A6R996"/>
<dbReference type="Pfam" id="PF02613">
    <property type="entry name" value="Nitrate_red_del"/>
    <property type="match status" value="1"/>
</dbReference>
<dbReference type="Proteomes" id="UP000273252">
    <property type="component" value="Unassembled WGS sequence"/>
</dbReference>
<dbReference type="InterPro" id="IPR050289">
    <property type="entry name" value="TorD/DmsD_chaperones"/>
</dbReference>
<dbReference type="PANTHER" id="PTHR34227">
    <property type="entry name" value="CHAPERONE PROTEIN YCDY"/>
    <property type="match status" value="1"/>
</dbReference>
<dbReference type="PANTHER" id="PTHR34227:SF13">
    <property type="entry name" value="TAT PROOFREADING CHAPERONE DMSD-RELATED"/>
    <property type="match status" value="1"/>
</dbReference>
<dbReference type="PIRSF" id="PIRSF004690">
    <property type="entry name" value="DmsD"/>
    <property type="match status" value="1"/>
</dbReference>
<evidence type="ECO:0000313" key="3">
    <source>
        <dbReference type="Proteomes" id="UP000273252"/>
    </source>
</evidence>
<sequence>MNEMSAICRLLGSFFYLSINAEQNQIAIGQLRQHYHDINEEFSQFVLSIDSDDPQALDCDFFKLFEGAAVMDAPPWGSVYLDQESILFGYSTVRYQHFMHKYHLALNLDMNEPRDQFGLMLLAASELFERKDSDIAVKELFGEHILPWCFRYLELVELHADTNSYKALARLACACCAYIKEDLDINIESVPLYR</sequence>
<accession>A0A3A6R996</accession>
<proteinExistence type="predicted"/>
<dbReference type="EMBL" id="QVMU01000003">
    <property type="protein sequence ID" value="RJX73662.1"/>
    <property type="molecule type" value="Genomic_DNA"/>
</dbReference>
<dbReference type="OrthoDB" id="3174863at2"/>
<dbReference type="RefSeq" id="WP_120029903.1">
    <property type="nucleotide sequence ID" value="NZ_QVMU01000003.1"/>
</dbReference>
<dbReference type="InterPro" id="IPR026269">
    <property type="entry name" value="DmsD-type"/>
</dbReference>
<dbReference type="InterPro" id="IPR020945">
    <property type="entry name" value="DMSO/NO3_reduct_chaperone"/>
</dbReference>
<comment type="caution">
    <text evidence="2">The sequence shown here is derived from an EMBL/GenBank/DDBJ whole genome shotgun (WGS) entry which is preliminary data.</text>
</comment>
<gene>
    <name evidence="2" type="ORF">DZ860_05380</name>
</gene>
<organism evidence="2 3">
    <name type="scientific">Vibrio sinensis</name>
    <dbReference type="NCBI Taxonomy" id="2302434"/>
    <lineage>
        <taxon>Bacteria</taxon>
        <taxon>Pseudomonadati</taxon>
        <taxon>Pseudomonadota</taxon>
        <taxon>Gammaproteobacteria</taxon>
        <taxon>Vibrionales</taxon>
        <taxon>Vibrionaceae</taxon>
        <taxon>Vibrio</taxon>
    </lineage>
</organism>
<protein>
    <submittedName>
        <fullName evidence="2">Molecular chaperone</fullName>
    </submittedName>
</protein>
<dbReference type="SUPFAM" id="SSF89155">
    <property type="entry name" value="TorD-like"/>
    <property type="match status" value="1"/>
</dbReference>
<keyword evidence="3" id="KW-1185">Reference proteome</keyword>
<evidence type="ECO:0000256" key="1">
    <source>
        <dbReference type="ARBA" id="ARBA00023186"/>
    </source>
</evidence>
<reference evidence="2 3" key="1">
    <citation type="submission" date="2018-08" db="EMBL/GenBank/DDBJ databases">
        <title>Vibrio isolated from the Eastern China Marginal Seas.</title>
        <authorList>
            <person name="Li Y."/>
        </authorList>
    </citation>
    <scope>NUCLEOTIDE SEQUENCE [LARGE SCALE GENOMIC DNA]</scope>
    <source>
        <strain evidence="2 3">BEI233</strain>
    </source>
</reference>